<dbReference type="InterPro" id="IPR001304">
    <property type="entry name" value="C-type_lectin-like"/>
</dbReference>
<evidence type="ECO:0000256" key="1">
    <source>
        <dbReference type="SAM" id="SignalP"/>
    </source>
</evidence>
<gene>
    <name evidence="3" type="ORF">C7M84_006291</name>
</gene>
<name>A0A3R7N234_PENVA</name>
<sequence>MTRIVVNLPQVLLAVSVAGTSLGITSTDRHSRTATTESLVHGDEVPPTLQPTPYLRRDCASPYFRIAGQCLSIRYTLNATWQHSRDFCRALDGDLAAAASFQNILLGYVNAYSSSWKMFRRSLWVGASRPDPHSGFRWLDGSDLPPLDSSLWDYRDGDDYNCVYLWFSHNTTVKYRNADCKDGGGGVCQCLFC</sequence>
<dbReference type="OrthoDB" id="6356110at2759"/>
<evidence type="ECO:0000313" key="3">
    <source>
        <dbReference type="EMBL" id="ROT75171.1"/>
    </source>
</evidence>
<dbReference type="SUPFAM" id="SSF56436">
    <property type="entry name" value="C-type lectin-like"/>
    <property type="match status" value="1"/>
</dbReference>
<protein>
    <submittedName>
        <fullName evidence="3">C-type lectin-like domain-containing protein PtLP</fullName>
    </submittedName>
</protein>
<feature type="signal peptide" evidence="1">
    <location>
        <begin position="1"/>
        <end position="23"/>
    </location>
</feature>
<feature type="chain" id="PRO_5018626110" evidence="1">
    <location>
        <begin position="24"/>
        <end position="193"/>
    </location>
</feature>
<dbReference type="GO" id="GO:0030246">
    <property type="term" value="F:carbohydrate binding"/>
    <property type="evidence" value="ECO:0007669"/>
    <property type="project" value="UniProtKB-KW"/>
</dbReference>
<reference evidence="3 4" key="1">
    <citation type="submission" date="2018-04" db="EMBL/GenBank/DDBJ databases">
        <authorList>
            <person name="Zhang X."/>
            <person name="Yuan J."/>
            <person name="Li F."/>
            <person name="Xiang J."/>
        </authorList>
    </citation>
    <scope>NUCLEOTIDE SEQUENCE [LARGE SCALE GENOMIC DNA]</scope>
    <source>
        <tissue evidence="3">Muscle</tissue>
    </source>
</reference>
<dbReference type="Proteomes" id="UP000283509">
    <property type="component" value="Unassembled WGS sequence"/>
</dbReference>
<reference evidence="3 4" key="2">
    <citation type="submission" date="2019-01" db="EMBL/GenBank/DDBJ databases">
        <title>The decoding of complex shrimp genome reveals the adaptation for benthos swimmer, frequently molting mechanism and breeding impact on genome.</title>
        <authorList>
            <person name="Sun Y."/>
            <person name="Gao Y."/>
            <person name="Yu Y."/>
        </authorList>
    </citation>
    <scope>NUCLEOTIDE SEQUENCE [LARGE SCALE GENOMIC DNA]</scope>
    <source>
        <tissue evidence="3">Muscle</tissue>
    </source>
</reference>
<dbReference type="AlphaFoldDB" id="A0A3R7N234"/>
<dbReference type="InterPro" id="IPR016187">
    <property type="entry name" value="CTDL_fold"/>
</dbReference>
<accession>A0A3R7N234</accession>
<dbReference type="InterPro" id="IPR016186">
    <property type="entry name" value="C-type_lectin-like/link_sf"/>
</dbReference>
<comment type="caution">
    <text evidence="3">The sequence shown here is derived from an EMBL/GenBank/DDBJ whole genome shotgun (WGS) entry which is preliminary data.</text>
</comment>
<dbReference type="Gene3D" id="3.10.100.10">
    <property type="entry name" value="Mannose-Binding Protein A, subunit A"/>
    <property type="match status" value="1"/>
</dbReference>
<keyword evidence="4" id="KW-1185">Reference proteome</keyword>
<evidence type="ECO:0000259" key="2">
    <source>
        <dbReference type="PROSITE" id="PS50041"/>
    </source>
</evidence>
<dbReference type="CDD" id="cd00037">
    <property type="entry name" value="CLECT"/>
    <property type="match status" value="1"/>
</dbReference>
<dbReference type="Pfam" id="PF00059">
    <property type="entry name" value="Lectin_C"/>
    <property type="match status" value="1"/>
</dbReference>
<dbReference type="PROSITE" id="PS50041">
    <property type="entry name" value="C_TYPE_LECTIN_2"/>
    <property type="match status" value="1"/>
</dbReference>
<feature type="domain" description="C-type lectin" evidence="2">
    <location>
        <begin position="66"/>
        <end position="189"/>
    </location>
</feature>
<dbReference type="SMART" id="SM00034">
    <property type="entry name" value="CLECT"/>
    <property type="match status" value="1"/>
</dbReference>
<keyword evidence="3" id="KW-0430">Lectin</keyword>
<dbReference type="EMBL" id="QCYY01001805">
    <property type="protein sequence ID" value="ROT75171.1"/>
    <property type="molecule type" value="Genomic_DNA"/>
</dbReference>
<keyword evidence="1" id="KW-0732">Signal</keyword>
<proteinExistence type="predicted"/>
<organism evidence="3 4">
    <name type="scientific">Penaeus vannamei</name>
    <name type="common">Whiteleg shrimp</name>
    <name type="synonym">Litopenaeus vannamei</name>
    <dbReference type="NCBI Taxonomy" id="6689"/>
    <lineage>
        <taxon>Eukaryota</taxon>
        <taxon>Metazoa</taxon>
        <taxon>Ecdysozoa</taxon>
        <taxon>Arthropoda</taxon>
        <taxon>Crustacea</taxon>
        <taxon>Multicrustacea</taxon>
        <taxon>Malacostraca</taxon>
        <taxon>Eumalacostraca</taxon>
        <taxon>Eucarida</taxon>
        <taxon>Decapoda</taxon>
        <taxon>Dendrobranchiata</taxon>
        <taxon>Penaeoidea</taxon>
        <taxon>Penaeidae</taxon>
        <taxon>Penaeus</taxon>
    </lineage>
</organism>
<evidence type="ECO:0000313" key="4">
    <source>
        <dbReference type="Proteomes" id="UP000283509"/>
    </source>
</evidence>